<proteinExistence type="predicted"/>
<dbReference type="Proteomes" id="UP000317770">
    <property type="component" value="Unassembled WGS sequence"/>
</dbReference>
<dbReference type="GeneID" id="56476403"/>
<organism evidence="1 2">
    <name type="scientific">Peribacillus simplex</name>
    <dbReference type="NCBI Taxonomy" id="1478"/>
    <lineage>
        <taxon>Bacteria</taxon>
        <taxon>Bacillati</taxon>
        <taxon>Bacillota</taxon>
        <taxon>Bacilli</taxon>
        <taxon>Bacillales</taxon>
        <taxon>Bacillaceae</taxon>
        <taxon>Peribacillus</taxon>
    </lineage>
</organism>
<comment type="caution">
    <text evidence="1">The sequence shown here is derived from an EMBL/GenBank/DDBJ whole genome shotgun (WGS) entry which is preliminary data.</text>
</comment>
<accession>A0A8B5XUQ8</accession>
<gene>
    <name evidence="1" type="ORF">FQP34_20535</name>
</gene>
<evidence type="ECO:0000313" key="2">
    <source>
        <dbReference type="Proteomes" id="UP000317770"/>
    </source>
</evidence>
<sequence>MHTSIVANLLSLASVTSLDPADNIGTDIEDRMSIWFKFDKEKENDRYPEGSTCGNIVSLPSRQKHLASVAHCPLLCMFF</sequence>
<dbReference type="RefSeq" id="WP_144480028.1">
    <property type="nucleotide sequence ID" value="NZ_CABIYS010000005.1"/>
</dbReference>
<evidence type="ECO:0000313" key="1">
    <source>
        <dbReference type="EMBL" id="TVX78191.1"/>
    </source>
</evidence>
<dbReference type="EMBL" id="VNKI01000010">
    <property type="protein sequence ID" value="TVX78191.1"/>
    <property type="molecule type" value="Genomic_DNA"/>
</dbReference>
<dbReference type="AlphaFoldDB" id="A0A8B5XUQ8"/>
<reference evidence="1 2" key="1">
    <citation type="submission" date="2019-07" db="EMBL/GenBank/DDBJ databases">
        <title>Genome assembly of Bacillus simplex strain GGC-P6A.</title>
        <authorList>
            <person name="Jennings M.E."/>
            <person name="Barton H.A."/>
        </authorList>
    </citation>
    <scope>NUCLEOTIDE SEQUENCE [LARGE SCALE GENOMIC DNA]</scope>
    <source>
        <strain evidence="1 2">GGC-P6A</strain>
    </source>
</reference>
<protein>
    <submittedName>
        <fullName evidence="1">Uncharacterized protein</fullName>
    </submittedName>
</protein>
<name>A0A8B5XUQ8_9BACI</name>